<sequence length="94" mass="10004">MGGLALRATIGQTMACHASGRKAFPHQAVSSCGRNGARFGGAPLIMRCCRHENLQRAEETKVGSHVVRDGWTEGVQGAPHPAFRPVIRRASVLG</sequence>
<keyword evidence="2" id="KW-1185">Reference proteome</keyword>
<evidence type="ECO:0000313" key="1">
    <source>
        <dbReference type="EMBL" id="MEI9404780.1"/>
    </source>
</evidence>
<dbReference type="Proteomes" id="UP001366503">
    <property type="component" value="Unassembled WGS sequence"/>
</dbReference>
<organism evidence="1 2">
    <name type="scientific">Mesorhizobium argentiipisi</name>
    <dbReference type="NCBI Taxonomy" id="3015175"/>
    <lineage>
        <taxon>Bacteria</taxon>
        <taxon>Pseudomonadati</taxon>
        <taxon>Pseudomonadota</taxon>
        <taxon>Alphaproteobacteria</taxon>
        <taxon>Hyphomicrobiales</taxon>
        <taxon>Phyllobacteriaceae</taxon>
        <taxon>Mesorhizobium</taxon>
    </lineage>
</organism>
<proteinExistence type="predicted"/>
<gene>
    <name evidence="1" type="ORF">O7A05_21835</name>
</gene>
<name>A0ABU8KGG4_9HYPH</name>
<evidence type="ECO:0000313" key="2">
    <source>
        <dbReference type="Proteomes" id="UP001366503"/>
    </source>
</evidence>
<dbReference type="RefSeq" id="WP_337095017.1">
    <property type="nucleotide sequence ID" value="NZ_JAPYKO010000016.1"/>
</dbReference>
<accession>A0ABU8KGG4</accession>
<reference evidence="1 2" key="1">
    <citation type="submission" date="2022-12" db="EMBL/GenBank/DDBJ databases">
        <authorList>
            <person name="Muema E."/>
        </authorList>
    </citation>
    <scope>NUCLEOTIDE SEQUENCE [LARGE SCALE GENOMIC DNA]</scope>
    <source>
        <strain evidence="2">1330</strain>
    </source>
</reference>
<dbReference type="EMBL" id="JAPYKO010000016">
    <property type="protein sequence ID" value="MEI9404780.1"/>
    <property type="molecule type" value="Genomic_DNA"/>
</dbReference>
<protein>
    <submittedName>
        <fullName evidence="1">Uncharacterized protein</fullName>
    </submittedName>
</protein>
<comment type="caution">
    <text evidence="1">The sequence shown here is derived from an EMBL/GenBank/DDBJ whole genome shotgun (WGS) entry which is preliminary data.</text>
</comment>